<dbReference type="EMBL" id="SEYY01012030">
    <property type="protein sequence ID" value="KAB7501000.1"/>
    <property type="molecule type" value="Genomic_DNA"/>
</dbReference>
<proteinExistence type="predicted"/>
<evidence type="ECO:0000313" key="2">
    <source>
        <dbReference type="Proteomes" id="UP000326759"/>
    </source>
</evidence>
<accession>A0A5N5T7L1</accession>
<dbReference type="OrthoDB" id="6364842at2759"/>
<evidence type="ECO:0000313" key="1">
    <source>
        <dbReference type="EMBL" id="KAB7501000.1"/>
    </source>
</evidence>
<dbReference type="AlphaFoldDB" id="A0A5N5T7L1"/>
<comment type="caution">
    <text evidence="1">The sequence shown here is derived from an EMBL/GenBank/DDBJ whole genome shotgun (WGS) entry which is preliminary data.</text>
</comment>
<sequence length="83" mass="9815">FTHKIIFKMRLVYSTVIATFLFASFVASVPRDYDQQNRTLLNTLKDKSFRDMFEDSKTVARRLDENVGEWLDTKSSNVEEFKK</sequence>
<gene>
    <name evidence="1" type="ORF">Anas_12802</name>
</gene>
<organism evidence="1 2">
    <name type="scientific">Armadillidium nasatum</name>
    <dbReference type="NCBI Taxonomy" id="96803"/>
    <lineage>
        <taxon>Eukaryota</taxon>
        <taxon>Metazoa</taxon>
        <taxon>Ecdysozoa</taxon>
        <taxon>Arthropoda</taxon>
        <taxon>Crustacea</taxon>
        <taxon>Multicrustacea</taxon>
        <taxon>Malacostraca</taxon>
        <taxon>Eumalacostraca</taxon>
        <taxon>Peracarida</taxon>
        <taxon>Isopoda</taxon>
        <taxon>Oniscidea</taxon>
        <taxon>Crinocheta</taxon>
        <taxon>Armadillidiidae</taxon>
        <taxon>Armadillidium</taxon>
    </lineage>
</organism>
<reference evidence="1 2" key="1">
    <citation type="journal article" date="2019" name="PLoS Biol.">
        <title>Sex chromosomes control vertical transmission of feminizing Wolbachia symbionts in an isopod.</title>
        <authorList>
            <person name="Becking T."/>
            <person name="Chebbi M.A."/>
            <person name="Giraud I."/>
            <person name="Moumen B."/>
            <person name="Laverre T."/>
            <person name="Caubet Y."/>
            <person name="Peccoud J."/>
            <person name="Gilbert C."/>
            <person name="Cordaux R."/>
        </authorList>
    </citation>
    <scope>NUCLEOTIDE SEQUENCE [LARGE SCALE GENOMIC DNA]</scope>
    <source>
        <strain evidence="1">ANa2</strain>
        <tissue evidence="1">Whole body excluding digestive tract and cuticle</tissue>
    </source>
</reference>
<dbReference type="Proteomes" id="UP000326759">
    <property type="component" value="Unassembled WGS sequence"/>
</dbReference>
<protein>
    <submittedName>
        <fullName evidence="1">Uncharacterized protein</fullName>
    </submittedName>
</protein>
<name>A0A5N5T7L1_9CRUS</name>
<keyword evidence="2" id="KW-1185">Reference proteome</keyword>
<feature type="non-terminal residue" evidence="1">
    <location>
        <position position="1"/>
    </location>
</feature>